<dbReference type="Proteomes" id="UP000663870">
    <property type="component" value="Unassembled WGS sequence"/>
</dbReference>
<dbReference type="EMBL" id="CAJNOL010014056">
    <property type="protein sequence ID" value="CAF1666293.1"/>
    <property type="molecule type" value="Genomic_DNA"/>
</dbReference>
<accession>A0A815VNZ4</accession>
<evidence type="ECO:0000313" key="3">
    <source>
        <dbReference type="Proteomes" id="UP000663854"/>
    </source>
</evidence>
<sequence>KVRTLFEKIKYEQ</sequence>
<organism evidence="1 3">
    <name type="scientific">Rotaria sordida</name>
    <dbReference type="NCBI Taxonomy" id="392033"/>
    <lineage>
        <taxon>Eukaryota</taxon>
        <taxon>Metazoa</taxon>
        <taxon>Spiralia</taxon>
        <taxon>Gnathifera</taxon>
        <taxon>Rotifera</taxon>
        <taxon>Eurotatoria</taxon>
        <taxon>Bdelloidea</taxon>
        <taxon>Philodinida</taxon>
        <taxon>Philodinidae</taxon>
        <taxon>Rotaria</taxon>
    </lineage>
</organism>
<comment type="caution">
    <text evidence="1">The sequence shown here is derived from an EMBL/GenBank/DDBJ whole genome shotgun (WGS) entry which is preliminary data.</text>
</comment>
<reference evidence="1" key="1">
    <citation type="submission" date="2021-02" db="EMBL/GenBank/DDBJ databases">
        <authorList>
            <person name="Nowell W R."/>
        </authorList>
    </citation>
    <scope>NUCLEOTIDE SEQUENCE</scope>
</reference>
<dbReference type="Proteomes" id="UP000663854">
    <property type="component" value="Unassembled WGS sequence"/>
</dbReference>
<evidence type="ECO:0000313" key="2">
    <source>
        <dbReference type="EMBL" id="CAF1666293.1"/>
    </source>
</evidence>
<dbReference type="EMBL" id="CAJNOH010012182">
    <property type="protein sequence ID" value="CAF1532864.1"/>
    <property type="molecule type" value="Genomic_DNA"/>
</dbReference>
<gene>
    <name evidence="2" type="ORF">JXQ802_LOCUS56860</name>
    <name evidence="1" type="ORF">PYM288_LOCUS40278</name>
</gene>
<protein>
    <submittedName>
        <fullName evidence="1">Uncharacterized protein</fullName>
    </submittedName>
</protein>
<evidence type="ECO:0000313" key="1">
    <source>
        <dbReference type="EMBL" id="CAF1532864.1"/>
    </source>
</evidence>
<feature type="non-terminal residue" evidence="1">
    <location>
        <position position="1"/>
    </location>
</feature>
<keyword evidence="4" id="KW-1185">Reference proteome</keyword>
<name>A0A815VNZ4_9BILA</name>
<evidence type="ECO:0000313" key="4">
    <source>
        <dbReference type="Proteomes" id="UP000663870"/>
    </source>
</evidence>
<proteinExistence type="predicted"/>